<evidence type="ECO:0000256" key="1">
    <source>
        <dbReference type="ARBA" id="ARBA00003384"/>
    </source>
</evidence>
<dbReference type="RefSeq" id="WP_248564502.1">
    <property type="nucleotide sequence ID" value="NZ_AP025698.1"/>
</dbReference>
<feature type="transmembrane region" description="Helical" evidence="11">
    <location>
        <begin position="59"/>
        <end position="79"/>
    </location>
</feature>
<feature type="transmembrane region" description="Helical" evidence="11">
    <location>
        <begin position="290"/>
        <end position="308"/>
    </location>
</feature>
<evidence type="ECO:0000256" key="4">
    <source>
        <dbReference type="ARBA" id="ARBA00006263"/>
    </source>
</evidence>
<keyword evidence="6 11" id="KW-1003">Cell membrane</keyword>
<evidence type="ECO:0000256" key="11">
    <source>
        <dbReference type="HAMAP-Rule" id="MF_00024"/>
    </source>
</evidence>
<dbReference type="Proteomes" id="UP000831817">
    <property type="component" value="Chromosome"/>
</dbReference>
<evidence type="ECO:0000256" key="10">
    <source>
        <dbReference type="ARBA" id="ARBA00023136"/>
    </source>
</evidence>
<feature type="transmembrane region" description="Helical" evidence="11">
    <location>
        <begin position="85"/>
        <end position="105"/>
    </location>
</feature>
<feature type="transmembrane region" description="Helical" evidence="11">
    <location>
        <begin position="210"/>
        <end position="230"/>
    </location>
</feature>
<evidence type="ECO:0000256" key="2">
    <source>
        <dbReference type="ARBA" id="ARBA00004651"/>
    </source>
</evidence>
<proteinExistence type="inferred from homology"/>
<dbReference type="GeneID" id="71966130"/>
<dbReference type="Pfam" id="PF03186">
    <property type="entry name" value="CobD_Cbib"/>
    <property type="match status" value="1"/>
</dbReference>
<dbReference type="PANTHER" id="PTHR34308">
    <property type="entry name" value="COBALAMIN BIOSYNTHESIS PROTEIN CBIB"/>
    <property type="match status" value="1"/>
</dbReference>
<dbReference type="PANTHER" id="PTHR34308:SF1">
    <property type="entry name" value="COBALAMIN BIOSYNTHESIS PROTEIN CBIB"/>
    <property type="match status" value="1"/>
</dbReference>
<dbReference type="NCBIfam" id="TIGR00380">
    <property type="entry name" value="cobal_cbiB"/>
    <property type="match status" value="1"/>
</dbReference>
<keyword evidence="7 11" id="KW-0169">Cobalamin biosynthesis</keyword>
<evidence type="ECO:0000256" key="5">
    <source>
        <dbReference type="ARBA" id="ARBA00016185"/>
    </source>
</evidence>
<evidence type="ECO:0000313" key="12">
    <source>
        <dbReference type="EMBL" id="BDH80219.1"/>
    </source>
</evidence>
<evidence type="ECO:0000313" key="13">
    <source>
        <dbReference type="Proteomes" id="UP000831817"/>
    </source>
</evidence>
<dbReference type="NCBIfam" id="NF002281">
    <property type="entry name" value="PRK01209.2-5"/>
    <property type="match status" value="1"/>
</dbReference>
<comment type="similarity">
    <text evidence="4 11">Belongs to the CobD/CbiB family.</text>
</comment>
<organism evidence="12 13">
    <name type="scientific">Methanothermobacter tenebrarum</name>
    <dbReference type="NCBI Taxonomy" id="680118"/>
    <lineage>
        <taxon>Archaea</taxon>
        <taxon>Methanobacteriati</taxon>
        <taxon>Methanobacteriota</taxon>
        <taxon>Methanomada group</taxon>
        <taxon>Methanobacteria</taxon>
        <taxon>Methanobacteriales</taxon>
        <taxon>Methanobacteriaceae</taxon>
        <taxon>Methanothermobacter</taxon>
    </lineage>
</organism>
<keyword evidence="8 11" id="KW-0812">Transmembrane</keyword>
<comment type="function">
    <text evidence="1 11">Converts cobyric acid to cobinamide by the addition of aminopropanol on the F carboxylic group.</text>
</comment>
<evidence type="ECO:0000256" key="7">
    <source>
        <dbReference type="ARBA" id="ARBA00022573"/>
    </source>
</evidence>
<feature type="transmembrane region" description="Helical" evidence="11">
    <location>
        <begin position="158"/>
        <end position="179"/>
    </location>
</feature>
<evidence type="ECO:0000256" key="3">
    <source>
        <dbReference type="ARBA" id="ARBA00004953"/>
    </source>
</evidence>
<protein>
    <recommendedName>
        <fullName evidence="5 11">Probable cobalamin biosynthesis protein CobD</fullName>
    </recommendedName>
</protein>
<evidence type="ECO:0000256" key="9">
    <source>
        <dbReference type="ARBA" id="ARBA00022989"/>
    </source>
</evidence>
<keyword evidence="9 11" id="KW-1133">Transmembrane helix</keyword>
<dbReference type="EMBL" id="AP025698">
    <property type="protein sequence ID" value="BDH80219.1"/>
    <property type="molecule type" value="Genomic_DNA"/>
</dbReference>
<name>A0ABM7YFR6_9EURY</name>
<accession>A0ABM7YFR6</accession>
<sequence length="309" mass="34475">MGKFFPREGDFIILDNIAIFIIGILIDVILGEPPVYLHPVVWMGRITEKLKDKLGKRKISGIILTFIILLIFIIPVLFIDFLPCLLKIILSSFLFSVTFSIRFFFQAVIKAKDELESDIVKARLHISNLVSRDTSKLNRGQLTSAVIESLTENITDSIISPMIFFLVFGLPGAMGYRVVNTLDAMVGYKDEQNRSIGWFPAKTDDLLNYIPARITGFLIVVAAFILGMDWRRSLKVMLRDGRLTPSPNSGYPMAAAAGALKIRLEKPGVYIIGDENNEPRTSAIADALKLSYVTILLFILPIIVLGVLI</sequence>
<dbReference type="InterPro" id="IPR004485">
    <property type="entry name" value="Cobalamin_biosynth_CobD/CbiB"/>
</dbReference>
<comment type="subcellular location">
    <subcellularLocation>
        <location evidence="2 11">Cell membrane</location>
        <topology evidence="2 11">Multi-pass membrane protein</topology>
    </subcellularLocation>
</comment>
<dbReference type="HAMAP" id="MF_00024">
    <property type="entry name" value="CobD_CbiB"/>
    <property type="match status" value="1"/>
</dbReference>
<reference evidence="12 13" key="1">
    <citation type="submission" date="2022-04" db="EMBL/GenBank/DDBJ databases">
        <title>Complete genome of Methanothermobacter tenebrarum strain RMAS.</title>
        <authorList>
            <person name="Nakamura K."/>
            <person name="Oshima K."/>
            <person name="Hattori M."/>
            <person name="Kamagata Y."/>
            <person name="Takamizawa K."/>
        </authorList>
    </citation>
    <scope>NUCLEOTIDE SEQUENCE [LARGE SCALE GENOMIC DNA]</scope>
    <source>
        <strain evidence="12 13">RMAS</strain>
    </source>
</reference>
<comment type="pathway">
    <text evidence="3 11">Cofactor biosynthesis; adenosylcobalamin biosynthesis.</text>
</comment>
<evidence type="ECO:0000256" key="6">
    <source>
        <dbReference type="ARBA" id="ARBA00022475"/>
    </source>
</evidence>
<gene>
    <name evidence="11" type="primary">cobD</name>
    <name evidence="12" type="ORF">MTTB_15980</name>
</gene>
<keyword evidence="10 11" id="KW-0472">Membrane</keyword>
<evidence type="ECO:0000256" key="8">
    <source>
        <dbReference type="ARBA" id="ARBA00022692"/>
    </source>
</evidence>
<keyword evidence="13" id="KW-1185">Reference proteome</keyword>